<gene>
    <name evidence="4" type="ORF">J3U87_21935</name>
</gene>
<evidence type="ECO:0000256" key="2">
    <source>
        <dbReference type="ARBA" id="ARBA00023315"/>
    </source>
</evidence>
<reference evidence="4" key="1">
    <citation type="submission" date="2021-03" db="EMBL/GenBank/DDBJ databases">
        <title>Acanthopleuribacteraceae sp. M133.</title>
        <authorList>
            <person name="Wang G."/>
        </authorList>
    </citation>
    <scope>NUCLEOTIDE SEQUENCE</scope>
    <source>
        <strain evidence="4">M133</strain>
    </source>
</reference>
<dbReference type="PANTHER" id="PTHR43877:SF1">
    <property type="entry name" value="ACETYLTRANSFERASE"/>
    <property type="match status" value="1"/>
</dbReference>
<evidence type="ECO:0000259" key="3">
    <source>
        <dbReference type="PROSITE" id="PS51186"/>
    </source>
</evidence>
<dbReference type="SUPFAM" id="SSF55729">
    <property type="entry name" value="Acyl-CoA N-acyltransferases (Nat)"/>
    <property type="match status" value="2"/>
</dbReference>
<keyword evidence="5" id="KW-1185">Reference proteome</keyword>
<dbReference type="AlphaFoldDB" id="A0A8A4TF41"/>
<evidence type="ECO:0000313" key="5">
    <source>
        <dbReference type="Proteomes" id="UP000663929"/>
    </source>
</evidence>
<protein>
    <submittedName>
        <fullName evidence="4">GNAT family N-acetyltransferase</fullName>
    </submittedName>
</protein>
<accession>A0A8A4TF41</accession>
<dbReference type="GO" id="GO:0016747">
    <property type="term" value="F:acyltransferase activity, transferring groups other than amino-acyl groups"/>
    <property type="evidence" value="ECO:0007669"/>
    <property type="project" value="InterPro"/>
</dbReference>
<dbReference type="PANTHER" id="PTHR43877">
    <property type="entry name" value="AMINOALKYLPHOSPHONATE N-ACETYLTRANSFERASE-RELATED-RELATED"/>
    <property type="match status" value="1"/>
</dbReference>
<dbReference type="CDD" id="cd04301">
    <property type="entry name" value="NAT_SF"/>
    <property type="match status" value="2"/>
</dbReference>
<organism evidence="4 5">
    <name type="scientific">Sulfidibacter corallicola</name>
    <dbReference type="NCBI Taxonomy" id="2818388"/>
    <lineage>
        <taxon>Bacteria</taxon>
        <taxon>Pseudomonadati</taxon>
        <taxon>Acidobacteriota</taxon>
        <taxon>Holophagae</taxon>
        <taxon>Acanthopleuribacterales</taxon>
        <taxon>Acanthopleuribacteraceae</taxon>
        <taxon>Sulfidibacter</taxon>
    </lineage>
</organism>
<name>A0A8A4TF41_SULCO</name>
<dbReference type="InterPro" id="IPR000182">
    <property type="entry name" value="GNAT_dom"/>
</dbReference>
<evidence type="ECO:0000256" key="1">
    <source>
        <dbReference type="ARBA" id="ARBA00022679"/>
    </source>
</evidence>
<dbReference type="InterPro" id="IPR050832">
    <property type="entry name" value="Bact_Acetyltransf"/>
</dbReference>
<feature type="domain" description="N-acetyltransferase" evidence="3">
    <location>
        <begin position="8"/>
        <end position="161"/>
    </location>
</feature>
<dbReference type="RefSeq" id="WP_237377912.1">
    <property type="nucleotide sequence ID" value="NZ_CP071793.1"/>
</dbReference>
<feature type="domain" description="N-acetyltransferase" evidence="3">
    <location>
        <begin position="171"/>
        <end position="299"/>
    </location>
</feature>
<sequence>MTELDLEWRIRVAEAVDVPAMVRLWNRSCRFDPLTPALLREKIWEDIAGALVVEAGKRIVGFVVYVARERSGFLKMLAVDHEYRRRGIAERLLRNAEKVLRTRGCSRIRLGESAPNYLVPGLDERYEEALAFFEALGFKRFGLIHDMVAPLEGLESRQDPDAEAELAAAGIELTRATLKHRNEVIRFLSEWWPVWVAEVSRAFAADPISLHLALKDDHVVGFAAYNCNNRDQGWFGPMATHPDNRSLGIGKLLLWRCLRDLRAAGWQRTVIPWVGPERFYRRFAGAEIHRTFLRLEKVF</sequence>
<dbReference type="EMBL" id="CP071793">
    <property type="protein sequence ID" value="QTD48253.1"/>
    <property type="molecule type" value="Genomic_DNA"/>
</dbReference>
<dbReference type="Pfam" id="PF00583">
    <property type="entry name" value="Acetyltransf_1"/>
    <property type="match status" value="2"/>
</dbReference>
<dbReference type="PROSITE" id="PS51186">
    <property type="entry name" value="GNAT"/>
    <property type="match status" value="2"/>
</dbReference>
<proteinExistence type="predicted"/>
<dbReference type="InterPro" id="IPR016181">
    <property type="entry name" value="Acyl_CoA_acyltransferase"/>
</dbReference>
<keyword evidence="1" id="KW-0808">Transferase</keyword>
<keyword evidence="2" id="KW-0012">Acyltransferase</keyword>
<dbReference type="Gene3D" id="3.40.630.30">
    <property type="match status" value="2"/>
</dbReference>
<dbReference type="KEGG" id="scor:J3U87_21935"/>
<dbReference type="Proteomes" id="UP000663929">
    <property type="component" value="Chromosome"/>
</dbReference>
<evidence type="ECO:0000313" key="4">
    <source>
        <dbReference type="EMBL" id="QTD48253.1"/>
    </source>
</evidence>